<dbReference type="Proteomes" id="UP000664044">
    <property type="component" value="Unassembled WGS sequence"/>
</dbReference>
<dbReference type="RefSeq" id="WP_207036181.1">
    <property type="nucleotide sequence ID" value="NZ_JAFLNL010000012.1"/>
</dbReference>
<proteinExistence type="predicted"/>
<evidence type="ECO:0000313" key="2">
    <source>
        <dbReference type="Proteomes" id="UP000664044"/>
    </source>
</evidence>
<protein>
    <submittedName>
        <fullName evidence="1">Uncharacterized protein</fullName>
    </submittedName>
</protein>
<organism evidence="1 2">
    <name type="scientific">Flagellimonas aurea</name>
    <dbReference type="NCBI Taxonomy" id="2915619"/>
    <lineage>
        <taxon>Bacteria</taxon>
        <taxon>Pseudomonadati</taxon>
        <taxon>Bacteroidota</taxon>
        <taxon>Flavobacteriia</taxon>
        <taxon>Flavobacteriales</taxon>
        <taxon>Flavobacteriaceae</taxon>
        <taxon>Flagellimonas</taxon>
    </lineage>
</organism>
<evidence type="ECO:0000313" key="1">
    <source>
        <dbReference type="EMBL" id="MBO0355767.1"/>
    </source>
</evidence>
<sequence>MNRNSHKVGGCRPCSLKLFKGFRFVFGTGRELRITFYIGLFCLPMMSIGQMTEGTYNLIDAEMDTVLVQINDGMIWNLADIGSLNLQAVNSYTVDQVVFEVSYQGSVIHSQSEGVAPYAAFVDISGDYEIWQPVKGTYTFEVDYILNGTLQGTDVFTITFINIPYGSIWDEDNGTAHYSGEVAIGTTVVPSGFKMAVNGKLIAEEVQVQLNGSWPDYVFLDYYDLLSLSELKEYIRKHGHLPKVPSAEEVRAEGLSLGDMDKLLLEKVEELTLYLFQQQDVLLRQQNQIEALQELLDQKD</sequence>
<name>A0ABS3GB08_9FLAO</name>
<comment type="caution">
    <text evidence="1">The sequence shown here is derived from an EMBL/GenBank/DDBJ whole genome shotgun (WGS) entry which is preliminary data.</text>
</comment>
<dbReference type="EMBL" id="JAFLNL010000012">
    <property type="protein sequence ID" value="MBO0355767.1"/>
    <property type="molecule type" value="Genomic_DNA"/>
</dbReference>
<gene>
    <name evidence="1" type="ORF">J0656_17245</name>
</gene>
<accession>A0ABS3GB08</accession>
<keyword evidence="2" id="KW-1185">Reference proteome</keyword>
<reference evidence="1 2" key="1">
    <citation type="submission" date="2021-03" db="EMBL/GenBank/DDBJ databases">
        <title>Muricauda lutimaris sp. nov. and Muricauda ruestringensis sp. nov, two marine members of the Flavobacteriaceae isolated from deep sea sediments of Western Pacific.</title>
        <authorList>
            <person name="Zhao S."/>
            <person name="Liu R."/>
        </authorList>
    </citation>
    <scope>NUCLEOTIDE SEQUENCE [LARGE SCALE GENOMIC DNA]</scope>
    <source>
        <strain evidence="1 2">BC31-1-A7</strain>
    </source>
</reference>